<organism evidence="4 7">
    <name type="scientific">Vanilla planifolia</name>
    <name type="common">Vanilla</name>
    <dbReference type="NCBI Taxonomy" id="51239"/>
    <lineage>
        <taxon>Eukaryota</taxon>
        <taxon>Viridiplantae</taxon>
        <taxon>Streptophyta</taxon>
        <taxon>Embryophyta</taxon>
        <taxon>Tracheophyta</taxon>
        <taxon>Spermatophyta</taxon>
        <taxon>Magnoliopsida</taxon>
        <taxon>Liliopsida</taxon>
        <taxon>Asparagales</taxon>
        <taxon>Orchidaceae</taxon>
        <taxon>Vanilloideae</taxon>
        <taxon>Vanilleae</taxon>
        <taxon>Vanilla</taxon>
    </lineage>
</organism>
<proteinExistence type="predicted"/>
<protein>
    <recommendedName>
        <fullName evidence="8">MTD1</fullName>
    </recommendedName>
</protein>
<name>A0A835PBL5_VANPL</name>
<evidence type="ECO:0008006" key="8">
    <source>
        <dbReference type="Google" id="ProtNLM"/>
    </source>
</evidence>
<dbReference type="InterPro" id="IPR051992">
    <property type="entry name" value="OxStress_Response_Reg"/>
</dbReference>
<evidence type="ECO:0000256" key="3">
    <source>
        <dbReference type="SAM" id="MobiDB-lite"/>
    </source>
</evidence>
<dbReference type="EMBL" id="JADCNM010000448">
    <property type="protein sequence ID" value="KAG0447537.1"/>
    <property type="molecule type" value="Genomic_DNA"/>
</dbReference>
<keyword evidence="6" id="KW-1185">Reference proteome</keyword>
<evidence type="ECO:0000313" key="6">
    <source>
        <dbReference type="Proteomes" id="UP000636800"/>
    </source>
</evidence>
<dbReference type="PANTHER" id="PTHR33172">
    <property type="entry name" value="OS08G0516900 PROTEIN"/>
    <property type="match status" value="1"/>
</dbReference>
<feature type="region of interest" description="Disordered" evidence="3">
    <location>
        <begin position="186"/>
        <end position="210"/>
    </location>
</feature>
<comment type="caution">
    <text evidence="4">The sequence shown here is derived from an EMBL/GenBank/DDBJ whole genome shotgun (WGS) entry which is preliminary data.</text>
</comment>
<evidence type="ECO:0000256" key="1">
    <source>
        <dbReference type="ARBA" id="ARBA00004123"/>
    </source>
</evidence>
<evidence type="ECO:0000313" key="4">
    <source>
        <dbReference type="EMBL" id="KAG0447537.1"/>
    </source>
</evidence>
<dbReference type="Proteomes" id="UP000636800">
    <property type="component" value="Unassembled WGS sequence"/>
</dbReference>
<dbReference type="GO" id="GO:0005634">
    <property type="term" value="C:nucleus"/>
    <property type="evidence" value="ECO:0007669"/>
    <property type="project" value="UniProtKB-SubCell"/>
</dbReference>
<comment type="subcellular location">
    <subcellularLocation>
        <location evidence="1">Nucleus</location>
    </subcellularLocation>
</comment>
<dbReference type="Proteomes" id="UP000639772">
    <property type="component" value="Unassembled WGS sequence"/>
</dbReference>
<evidence type="ECO:0000256" key="2">
    <source>
        <dbReference type="ARBA" id="ARBA00023242"/>
    </source>
</evidence>
<evidence type="ECO:0000313" key="5">
    <source>
        <dbReference type="EMBL" id="KAG0447600.1"/>
    </source>
</evidence>
<keyword evidence="2" id="KW-0539">Nucleus</keyword>
<sequence>MSIALQSGSGFLRGIGFVPINESEEFKRLDPIKPSQKPEGAEGAEGAEDSVSSSSFSSCSSSIGKDSDAEGSDEEEENGEVQSKYKGPLEGMTSLEESLPIRRGISSFYAGKSKSFTSLSEAISSSVCSKDLGKTENAYSRRRKTALALKFSWDKPHSSVLRSSGIGITKKSPTPTRSTLAIAVAMSSSPRPPLPPSVRSTTTAASPMWSPSLQQCSFPTRSFSLGDLSEI</sequence>
<dbReference type="PANTHER" id="PTHR33172:SF96">
    <property type="entry name" value="PROTEIN OXIDATIVE STRESS 3 LIKE 3"/>
    <property type="match status" value="1"/>
</dbReference>
<reference evidence="6 7" key="1">
    <citation type="journal article" date="2020" name="Nat. Food">
        <title>A phased Vanilla planifolia genome enables genetic improvement of flavour and production.</title>
        <authorList>
            <person name="Hasing T."/>
            <person name="Tang H."/>
            <person name="Brym M."/>
            <person name="Khazi F."/>
            <person name="Huang T."/>
            <person name="Chambers A.H."/>
        </authorList>
    </citation>
    <scope>NUCLEOTIDE SEQUENCE [LARGE SCALE GENOMIC DNA]</scope>
    <source>
        <tissue evidence="4">Leaf</tissue>
    </source>
</reference>
<feature type="compositionally biased region" description="Polar residues" evidence="3">
    <location>
        <begin position="201"/>
        <end position="210"/>
    </location>
</feature>
<dbReference type="GO" id="GO:0006950">
    <property type="term" value="P:response to stress"/>
    <property type="evidence" value="ECO:0007669"/>
    <property type="project" value="UniProtKB-ARBA"/>
</dbReference>
<dbReference type="EMBL" id="JADCNL010000447">
    <property type="protein sequence ID" value="KAG0447600.1"/>
    <property type="molecule type" value="Genomic_DNA"/>
</dbReference>
<feature type="region of interest" description="Disordered" evidence="3">
    <location>
        <begin position="25"/>
        <end position="97"/>
    </location>
</feature>
<evidence type="ECO:0000313" key="7">
    <source>
        <dbReference type="Proteomes" id="UP000639772"/>
    </source>
</evidence>
<gene>
    <name evidence="5" type="ORF">HPP92_028260</name>
    <name evidence="4" type="ORF">HPP92_028280</name>
</gene>
<feature type="compositionally biased region" description="Acidic residues" evidence="3">
    <location>
        <begin position="69"/>
        <end position="79"/>
    </location>
</feature>
<feature type="compositionally biased region" description="Low complexity" evidence="3">
    <location>
        <begin position="49"/>
        <end position="64"/>
    </location>
</feature>
<accession>A0A835PBL5</accession>
<dbReference type="AlphaFoldDB" id="A0A835PBL5"/>
<dbReference type="OrthoDB" id="691484at2759"/>